<proteinExistence type="inferred from homology"/>
<dbReference type="PANTHER" id="PTHR23501:SF193">
    <property type="entry name" value="MULTIDRUG TRANSPORTER, PUTATIVE (AFU_ORTHOLOGUE AFUA_8G00940)-RELATED"/>
    <property type="match status" value="1"/>
</dbReference>
<comment type="subcellular location">
    <subcellularLocation>
        <location evidence="1">Membrane</location>
        <topology evidence="1">Multi-pass membrane protein</topology>
    </subcellularLocation>
</comment>
<feature type="transmembrane region" description="Helical" evidence="6">
    <location>
        <begin position="6"/>
        <end position="28"/>
    </location>
</feature>
<feature type="transmembrane region" description="Helical" evidence="6">
    <location>
        <begin position="61"/>
        <end position="83"/>
    </location>
</feature>
<dbReference type="AlphaFoldDB" id="A0AAD7VRZ4"/>
<reference evidence="8" key="1">
    <citation type="submission" date="2023-03" db="EMBL/GenBank/DDBJ databases">
        <title>Near-Complete genome sequence of Lipomyces tetrasporous NRRL Y-64009, an oleaginous yeast capable of growing on lignocellulosic hydrolysates.</title>
        <authorList>
            <consortium name="Lawrence Berkeley National Laboratory"/>
            <person name="Jagtap S.S."/>
            <person name="Liu J.-J."/>
            <person name="Walukiewicz H.E."/>
            <person name="Pangilinan J."/>
            <person name="Lipzen A."/>
            <person name="Ahrendt S."/>
            <person name="Koriabine M."/>
            <person name="Cobaugh K."/>
            <person name="Salamov A."/>
            <person name="Yoshinaga Y."/>
            <person name="Ng V."/>
            <person name="Daum C."/>
            <person name="Grigoriev I.V."/>
            <person name="Slininger P.J."/>
            <person name="Dien B.S."/>
            <person name="Jin Y.-S."/>
            <person name="Rao C.V."/>
        </authorList>
    </citation>
    <scope>NUCLEOTIDE SEQUENCE</scope>
    <source>
        <strain evidence="8">NRRL Y-64009</strain>
    </source>
</reference>
<dbReference type="InterPro" id="IPR011701">
    <property type="entry name" value="MFS"/>
</dbReference>
<evidence type="ECO:0000256" key="3">
    <source>
        <dbReference type="ARBA" id="ARBA00022692"/>
    </source>
</evidence>
<organism evidence="8 9">
    <name type="scientific">Lipomyces tetrasporus</name>
    <dbReference type="NCBI Taxonomy" id="54092"/>
    <lineage>
        <taxon>Eukaryota</taxon>
        <taxon>Fungi</taxon>
        <taxon>Dikarya</taxon>
        <taxon>Ascomycota</taxon>
        <taxon>Saccharomycotina</taxon>
        <taxon>Lipomycetes</taxon>
        <taxon>Lipomycetales</taxon>
        <taxon>Lipomycetaceae</taxon>
        <taxon>Lipomyces</taxon>
    </lineage>
</organism>
<comment type="caution">
    <text evidence="8">The sequence shown here is derived from an EMBL/GenBank/DDBJ whole genome shotgun (WGS) entry which is preliminary data.</text>
</comment>
<sequence length="102" mass="10768">MLIVGRAVAGLGASGLMNCGLTMVAAWLPPHRQPLVMRINVSLGQIGIACGPLLGGAFTEYASWCWCFYVNLVIGAVVSIMLIPLDIPETVLALLAIHYVSS</sequence>
<dbReference type="Gene3D" id="1.20.1720.10">
    <property type="entry name" value="Multidrug resistance protein D"/>
    <property type="match status" value="1"/>
</dbReference>
<comment type="similarity">
    <text evidence="2">Belongs to the major facilitator superfamily. TCR/Tet family.</text>
</comment>
<keyword evidence="5 6" id="KW-0472">Membrane</keyword>
<evidence type="ECO:0000256" key="6">
    <source>
        <dbReference type="SAM" id="Phobius"/>
    </source>
</evidence>
<dbReference type="GeneID" id="80881207"/>
<dbReference type="PROSITE" id="PS50850">
    <property type="entry name" value="MFS"/>
    <property type="match status" value="1"/>
</dbReference>
<gene>
    <name evidence="8" type="ORF">POJ06DRAFT_239481</name>
</gene>
<evidence type="ECO:0000256" key="2">
    <source>
        <dbReference type="ARBA" id="ARBA00007520"/>
    </source>
</evidence>
<keyword evidence="4 6" id="KW-1133">Transmembrane helix</keyword>
<dbReference type="GO" id="GO:0005886">
    <property type="term" value="C:plasma membrane"/>
    <property type="evidence" value="ECO:0007669"/>
    <property type="project" value="TreeGrafter"/>
</dbReference>
<dbReference type="GO" id="GO:0022857">
    <property type="term" value="F:transmembrane transporter activity"/>
    <property type="evidence" value="ECO:0007669"/>
    <property type="project" value="InterPro"/>
</dbReference>
<keyword evidence="9" id="KW-1185">Reference proteome</keyword>
<keyword evidence="3 6" id="KW-0812">Transmembrane</keyword>
<evidence type="ECO:0000313" key="9">
    <source>
        <dbReference type="Proteomes" id="UP001217417"/>
    </source>
</evidence>
<name>A0AAD7VRZ4_9ASCO</name>
<dbReference type="InterPro" id="IPR020846">
    <property type="entry name" value="MFS_dom"/>
</dbReference>
<dbReference type="InterPro" id="IPR036259">
    <property type="entry name" value="MFS_trans_sf"/>
</dbReference>
<evidence type="ECO:0000259" key="7">
    <source>
        <dbReference type="PROSITE" id="PS50850"/>
    </source>
</evidence>
<protein>
    <submittedName>
        <fullName evidence="8">Major facilitator superfamily</fullName>
    </submittedName>
</protein>
<feature type="domain" description="Major facilitator superfamily (MFS) profile" evidence="7">
    <location>
        <begin position="1"/>
        <end position="102"/>
    </location>
</feature>
<dbReference type="Proteomes" id="UP001217417">
    <property type="component" value="Unassembled WGS sequence"/>
</dbReference>
<dbReference type="EMBL" id="JARPMG010000008">
    <property type="protein sequence ID" value="KAJ8098590.1"/>
    <property type="molecule type" value="Genomic_DNA"/>
</dbReference>
<evidence type="ECO:0000256" key="1">
    <source>
        <dbReference type="ARBA" id="ARBA00004141"/>
    </source>
</evidence>
<dbReference type="RefSeq" id="XP_056042040.1">
    <property type="nucleotide sequence ID" value="XM_056186041.1"/>
</dbReference>
<dbReference type="SUPFAM" id="SSF103473">
    <property type="entry name" value="MFS general substrate transporter"/>
    <property type="match status" value="1"/>
</dbReference>
<feature type="transmembrane region" description="Helical" evidence="6">
    <location>
        <begin position="35"/>
        <end position="55"/>
    </location>
</feature>
<accession>A0AAD7VRZ4</accession>
<evidence type="ECO:0000256" key="4">
    <source>
        <dbReference type="ARBA" id="ARBA00022989"/>
    </source>
</evidence>
<dbReference type="Pfam" id="PF07690">
    <property type="entry name" value="MFS_1"/>
    <property type="match status" value="1"/>
</dbReference>
<evidence type="ECO:0000313" key="8">
    <source>
        <dbReference type="EMBL" id="KAJ8098590.1"/>
    </source>
</evidence>
<dbReference type="PANTHER" id="PTHR23501">
    <property type="entry name" value="MAJOR FACILITATOR SUPERFAMILY"/>
    <property type="match status" value="1"/>
</dbReference>
<evidence type="ECO:0000256" key="5">
    <source>
        <dbReference type="ARBA" id="ARBA00023136"/>
    </source>
</evidence>